<protein>
    <submittedName>
        <fullName evidence="2">Uncharacterized protein</fullName>
    </submittedName>
</protein>
<evidence type="ECO:0000313" key="3">
    <source>
        <dbReference type="Proteomes" id="UP000760668"/>
    </source>
</evidence>
<feature type="region of interest" description="Disordered" evidence="1">
    <location>
        <begin position="1"/>
        <end position="36"/>
    </location>
</feature>
<dbReference type="EMBL" id="DYUC01000019">
    <property type="protein sequence ID" value="HJG85833.1"/>
    <property type="molecule type" value="Genomic_DNA"/>
</dbReference>
<dbReference type="AlphaFoldDB" id="A0A921MJQ5"/>
<name>A0A921MJQ5_9FIRM</name>
<evidence type="ECO:0000313" key="2">
    <source>
        <dbReference type="EMBL" id="HJG85833.1"/>
    </source>
</evidence>
<organism evidence="2 3">
    <name type="scientific">Pseudoflavonifractor capillosus</name>
    <dbReference type="NCBI Taxonomy" id="106588"/>
    <lineage>
        <taxon>Bacteria</taxon>
        <taxon>Bacillati</taxon>
        <taxon>Bacillota</taxon>
        <taxon>Clostridia</taxon>
        <taxon>Eubacteriales</taxon>
        <taxon>Oscillospiraceae</taxon>
        <taxon>Pseudoflavonifractor</taxon>
    </lineage>
</organism>
<proteinExistence type="predicted"/>
<comment type="caution">
    <text evidence="2">The sequence shown here is derived from an EMBL/GenBank/DDBJ whole genome shotgun (WGS) entry which is preliminary data.</text>
</comment>
<evidence type="ECO:0000256" key="1">
    <source>
        <dbReference type="SAM" id="MobiDB-lite"/>
    </source>
</evidence>
<feature type="compositionally biased region" description="Gly residues" evidence="1">
    <location>
        <begin position="1"/>
        <end position="11"/>
    </location>
</feature>
<feature type="compositionally biased region" description="Acidic residues" evidence="1">
    <location>
        <begin position="12"/>
        <end position="36"/>
    </location>
</feature>
<feature type="non-terminal residue" evidence="2">
    <location>
        <position position="1"/>
    </location>
</feature>
<reference evidence="2" key="2">
    <citation type="submission" date="2021-09" db="EMBL/GenBank/DDBJ databases">
        <authorList>
            <person name="Gilroy R."/>
        </authorList>
    </citation>
    <scope>NUCLEOTIDE SEQUENCE</scope>
    <source>
        <strain evidence="2">CHK179-5677</strain>
    </source>
</reference>
<dbReference type="Proteomes" id="UP000760668">
    <property type="component" value="Unassembled WGS sequence"/>
</dbReference>
<dbReference type="RefSeq" id="WP_304247423.1">
    <property type="nucleotide sequence ID" value="NZ_DYUC01000019.1"/>
</dbReference>
<sequence length="245" mass="27392">EDWDGAGAGDGIGEDGDDDDDSDDDDSDGEDEDDDLELDELLEMISRHESSQDVALRRVQSEIQRELDRRKYHYIAGEIDGDPVFFVPSLGFHAAHFDLSITMERAPQCCVQFKVVPPILCGAEMAPALLLRFAELNRCMRYFGWRYDAGYHEISLCQTVPFWDKALSGGVLSHLLDAALYLPLDAFAELEWLSTGIINAPVQEKKRAEMAEFLQRLEEGGPCLSPRALQRLRDGLDAAAPREEG</sequence>
<gene>
    <name evidence="2" type="ORF">K8V01_02200</name>
</gene>
<accession>A0A921MJQ5</accession>
<reference evidence="2" key="1">
    <citation type="journal article" date="2021" name="PeerJ">
        <title>Extensive microbial diversity within the chicken gut microbiome revealed by metagenomics and culture.</title>
        <authorList>
            <person name="Gilroy R."/>
            <person name="Ravi A."/>
            <person name="Getino M."/>
            <person name="Pursley I."/>
            <person name="Horton D.L."/>
            <person name="Alikhan N.F."/>
            <person name="Baker D."/>
            <person name="Gharbi K."/>
            <person name="Hall N."/>
            <person name="Watson M."/>
            <person name="Adriaenssens E.M."/>
            <person name="Foster-Nyarko E."/>
            <person name="Jarju S."/>
            <person name="Secka A."/>
            <person name="Antonio M."/>
            <person name="Oren A."/>
            <person name="Chaudhuri R.R."/>
            <person name="La Ragione R."/>
            <person name="Hildebrand F."/>
            <person name="Pallen M.J."/>
        </authorList>
    </citation>
    <scope>NUCLEOTIDE SEQUENCE</scope>
    <source>
        <strain evidence="2">CHK179-5677</strain>
    </source>
</reference>